<feature type="transmembrane region" description="Helical" evidence="7">
    <location>
        <begin position="63"/>
        <end position="82"/>
    </location>
</feature>
<dbReference type="GO" id="GO:0015293">
    <property type="term" value="F:symporter activity"/>
    <property type="evidence" value="ECO:0007669"/>
    <property type="project" value="UniProtKB-KW"/>
</dbReference>
<dbReference type="PANTHER" id="PTHR24064">
    <property type="entry name" value="SOLUTE CARRIER FAMILY 22 MEMBER"/>
    <property type="match status" value="1"/>
</dbReference>
<keyword evidence="2" id="KW-0813">Transport</keyword>
<dbReference type="GO" id="GO:0016020">
    <property type="term" value="C:membrane"/>
    <property type="evidence" value="ECO:0007669"/>
    <property type="project" value="UniProtKB-SubCell"/>
</dbReference>
<dbReference type="Proteomes" id="UP000636800">
    <property type="component" value="Chromosome 1"/>
</dbReference>
<evidence type="ECO:0000256" key="6">
    <source>
        <dbReference type="ARBA" id="ARBA00023136"/>
    </source>
</evidence>
<evidence type="ECO:0000313" key="8">
    <source>
        <dbReference type="EMBL" id="KAG0497738.1"/>
    </source>
</evidence>
<evidence type="ECO:0000313" key="9">
    <source>
        <dbReference type="EMBL" id="KAG0502066.1"/>
    </source>
</evidence>
<evidence type="ECO:0000256" key="2">
    <source>
        <dbReference type="ARBA" id="ARBA00022592"/>
    </source>
</evidence>
<reference evidence="10 11" key="1">
    <citation type="journal article" date="2020" name="Nat. Food">
        <title>A phased Vanilla planifolia genome enables genetic improvement of flavour and production.</title>
        <authorList>
            <person name="Hasing T."/>
            <person name="Tang H."/>
            <person name="Brym M."/>
            <person name="Khazi F."/>
            <person name="Huang T."/>
            <person name="Chambers A.H."/>
        </authorList>
    </citation>
    <scope>NUCLEOTIDE SEQUENCE [LARGE SCALE GENOMIC DNA]</scope>
    <source>
        <tissue evidence="9">Leaf</tissue>
    </source>
</reference>
<sequence length="250" mass="28387">MVICSLASGLFFGHPANGVMTTLCFFRFWLGDLGFSAVVSSRWSSRFDALFKGPPYNINPADYVWRIILMLGAAPAALTYYWRLKMPETARYTALVANAKQVANDMAKDHRLLRTTTTWLLLDIAFYSQNLFQKDIFGAIGWIPKANTMNALEELSRISKVQPLIALCSTVPGCWFTVSLIDIIRRFWIHMMGIFFMTVFMLGLAIPQHHWTEAGHRVDFVVMYAFTFFFGNFGPHSPAFVVQAEIFPQG</sequence>
<organism evidence="9 11">
    <name type="scientific">Vanilla planifolia</name>
    <name type="common">Vanilla</name>
    <dbReference type="NCBI Taxonomy" id="51239"/>
    <lineage>
        <taxon>Eukaryota</taxon>
        <taxon>Viridiplantae</taxon>
        <taxon>Streptophyta</taxon>
        <taxon>Embryophyta</taxon>
        <taxon>Tracheophyta</taxon>
        <taxon>Spermatophyta</taxon>
        <taxon>Magnoliopsida</taxon>
        <taxon>Liliopsida</taxon>
        <taxon>Asparagales</taxon>
        <taxon>Orchidaceae</taxon>
        <taxon>Vanilloideae</taxon>
        <taxon>Vanilleae</taxon>
        <taxon>Vanilla</taxon>
    </lineage>
</organism>
<evidence type="ECO:0000256" key="7">
    <source>
        <dbReference type="SAM" id="Phobius"/>
    </source>
</evidence>
<gene>
    <name evidence="9" type="ORF">HPP92_002138</name>
    <name evidence="8" type="ORF">HPP92_002429</name>
</gene>
<keyword evidence="2" id="KW-0592">Phosphate transport</keyword>
<accession>A0A835S954</accession>
<dbReference type="SUPFAM" id="SSF103473">
    <property type="entry name" value="MFS general substrate transporter"/>
    <property type="match status" value="1"/>
</dbReference>
<keyword evidence="6 7" id="KW-0472">Membrane</keyword>
<dbReference type="Gene3D" id="1.20.1250.20">
    <property type="entry name" value="MFS general substrate transporter like domains"/>
    <property type="match status" value="1"/>
</dbReference>
<keyword evidence="5 7" id="KW-1133">Transmembrane helix</keyword>
<dbReference type="Proteomes" id="UP000639772">
    <property type="component" value="Chromosome 1"/>
</dbReference>
<comment type="caution">
    <text evidence="9">The sequence shown here is derived from an EMBL/GenBank/DDBJ whole genome shotgun (WGS) entry which is preliminary data.</text>
</comment>
<dbReference type="AlphaFoldDB" id="A0A835S954"/>
<dbReference type="EMBL" id="JADCNM010000001">
    <property type="protein sequence ID" value="KAG0502066.1"/>
    <property type="molecule type" value="Genomic_DNA"/>
</dbReference>
<dbReference type="OrthoDB" id="433512at2759"/>
<keyword evidence="10" id="KW-1185">Reference proteome</keyword>
<feature type="transmembrane region" description="Helical" evidence="7">
    <location>
        <begin position="218"/>
        <end position="235"/>
    </location>
</feature>
<dbReference type="EMBL" id="JADCNL010000001">
    <property type="protein sequence ID" value="KAG0497738.1"/>
    <property type="molecule type" value="Genomic_DNA"/>
</dbReference>
<name>A0A835S954_VANPL</name>
<evidence type="ECO:0000256" key="1">
    <source>
        <dbReference type="ARBA" id="ARBA00004141"/>
    </source>
</evidence>
<protein>
    <submittedName>
        <fullName evidence="9">Uncharacterized protein</fullName>
    </submittedName>
</protein>
<dbReference type="GO" id="GO:0006817">
    <property type="term" value="P:phosphate ion transport"/>
    <property type="evidence" value="ECO:0007669"/>
    <property type="project" value="UniProtKB-KW"/>
</dbReference>
<keyword evidence="3 7" id="KW-0812">Transmembrane</keyword>
<evidence type="ECO:0000256" key="4">
    <source>
        <dbReference type="ARBA" id="ARBA00022847"/>
    </source>
</evidence>
<keyword evidence="4" id="KW-0769">Symport</keyword>
<evidence type="ECO:0000256" key="3">
    <source>
        <dbReference type="ARBA" id="ARBA00022692"/>
    </source>
</evidence>
<comment type="subcellular location">
    <subcellularLocation>
        <location evidence="1">Membrane</location>
        <topology evidence="1">Multi-pass membrane protein</topology>
    </subcellularLocation>
</comment>
<proteinExistence type="predicted"/>
<evidence type="ECO:0000313" key="11">
    <source>
        <dbReference type="Proteomes" id="UP000639772"/>
    </source>
</evidence>
<feature type="transmembrane region" description="Helical" evidence="7">
    <location>
        <begin position="187"/>
        <end position="206"/>
    </location>
</feature>
<dbReference type="InterPro" id="IPR036259">
    <property type="entry name" value="MFS_trans_sf"/>
</dbReference>
<evidence type="ECO:0000256" key="5">
    <source>
        <dbReference type="ARBA" id="ARBA00022989"/>
    </source>
</evidence>
<evidence type="ECO:0000313" key="10">
    <source>
        <dbReference type="Proteomes" id="UP000636800"/>
    </source>
</evidence>